<feature type="non-terminal residue" evidence="1">
    <location>
        <position position="1"/>
    </location>
</feature>
<gene>
    <name evidence="1" type="ORF">METZ01_LOCUS479239</name>
</gene>
<dbReference type="AlphaFoldDB" id="A0A383C469"/>
<protein>
    <submittedName>
        <fullName evidence="1">Uncharacterized protein</fullName>
    </submittedName>
</protein>
<proteinExistence type="predicted"/>
<accession>A0A383C469</accession>
<dbReference type="EMBL" id="UINC01205280">
    <property type="protein sequence ID" value="SVE26385.1"/>
    <property type="molecule type" value="Genomic_DNA"/>
</dbReference>
<evidence type="ECO:0000313" key="1">
    <source>
        <dbReference type="EMBL" id="SVE26385.1"/>
    </source>
</evidence>
<feature type="non-terminal residue" evidence="1">
    <location>
        <position position="87"/>
    </location>
</feature>
<name>A0A383C469_9ZZZZ</name>
<sequence>VVAALAWLLAGPGSRRELQRFGLTDETFQASLYGTLRGESLHIAVSPRVLSRTSTGDYSETLTGDLGGRVIDRAALRTILGGIRHDE</sequence>
<organism evidence="1">
    <name type="scientific">marine metagenome</name>
    <dbReference type="NCBI Taxonomy" id="408172"/>
    <lineage>
        <taxon>unclassified sequences</taxon>
        <taxon>metagenomes</taxon>
        <taxon>ecological metagenomes</taxon>
    </lineage>
</organism>
<reference evidence="1" key="1">
    <citation type="submission" date="2018-05" db="EMBL/GenBank/DDBJ databases">
        <authorList>
            <person name="Lanie J.A."/>
            <person name="Ng W.-L."/>
            <person name="Kazmierczak K.M."/>
            <person name="Andrzejewski T.M."/>
            <person name="Davidsen T.M."/>
            <person name="Wayne K.J."/>
            <person name="Tettelin H."/>
            <person name="Glass J.I."/>
            <person name="Rusch D."/>
            <person name="Podicherti R."/>
            <person name="Tsui H.-C.T."/>
            <person name="Winkler M.E."/>
        </authorList>
    </citation>
    <scope>NUCLEOTIDE SEQUENCE</scope>
</reference>